<proteinExistence type="predicted"/>
<dbReference type="RefSeq" id="XP_031764676.2">
    <property type="nucleotide sequence ID" value="XM_031908816.2"/>
</dbReference>
<name>A0A6J3BXP5_GALME</name>
<dbReference type="Proteomes" id="UP001652740">
    <property type="component" value="Unplaced"/>
</dbReference>
<keyword evidence="3" id="KW-1185">Reference proteome</keyword>
<keyword evidence="1" id="KW-0812">Transmembrane</keyword>
<dbReference type="AlphaFoldDB" id="A0A6J3BXP5"/>
<gene>
    <name evidence="4" type="primary">LOC113515729</name>
</gene>
<dbReference type="GeneID" id="113515729"/>
<organism evidence="3 4">
    <name type="scientific">Galleria mellonella</name>
    <name type="common">Greater wax moth</name>
    <dbReference type="NCBI Taxonomy" id="7137"/>
    <lineage>
        <taxon>Eukaryota</taxon>
        <taxon>Metazoa</taxon>
        <taxon>Ecdysozoa</taxon>
        <taxon>Arthropoda</taxon>
        <taxon>Hexapoda</taxon>
        <taxon>Insecta</taxon>
        <taxon>Pterygota</taxon>
        <taxon>Neoptera</taxon>
        <taxon>Endopterygota</taxon>
        <taxon>Lepidoptera</taxon>
        <taxon>Glossata</taxon>
        <taxon>Ditrysia</taxon>
        <taxon>Pyraloidea</taxon>
        <taxon>Pyralidae</taxon>
        <taxon>Galleriinae</taxon>
        <taxon>Galleria</taxon>
    </lineage>
</organism>
<sequence length="288" mass="33833">MYSSFCQIMIKYKLITIILLSLPNIILTKNECEKPYFCAYGQTVNCSVKLHNLSKDVSYEILRETSNREADNNRENYTLNNVLNIQVHFDNSIKWTNAIYYFILKDKDKNICKKKIIELNYLQKNENFNSKTIINRDCEINVMEICPGNRIDDVHKKNNNKNKYTGPMEHSTSEVNEKNNGLNTALIISGIAIVILVILVYLFIRRCNQRRNQRRNQISKEEENDCTQNLYAEINETKRVKQEKHMLNSQVQYAHLELQDTETYRPPPQDPVIYSNVKGFLIPVIREI</sequence>
<feature type="chain" id="PRO_5045900912" evidence="2">
    <location>
        <begin position="29"/>
        <end position="288"/>
    </location>
</feature>
<evidence type="ECO:0000256" key="1">
    <source>
        <dbReference type="SAM" id="Phobius"/>
    </source>
</evidence>
<reference evidence="4" key="1">
    <citation type="submission" date="2025-08" db="UniProtKB">
        <authorList>
            <consortium name="RefSeq"/>
        </authorList>
    </citation>
    <scope>IDENTIFICATION</scope>
    <source>
        <tissue evidence="4">Whole larvae</tissue>
    </source>
</reference>
<evidence type="ECO:0000313" key="3">
    <source>
        <dbReference type="Proteomes" id="UP001652740"/>
    </source>
</evidence>
<feature type="transmembrane region" description="Helical" evidence="1">
    <location>
        <begin position="185"/>
        <end position="204"/>
    </location>
</feature>
<evidence type="ECO:0000256" key="2">
    <source>
        <dbReference type="SAM" id="SignalP"/>
    </source>
</evidence>
<keyword evidence="1" id="KW-1133">Transmembrane helix</keyword>
<evidence type="ECO:0000313" key="4">
    <source>
        <dbReference type="RefSeq" id="XP_031764676.2"/>
    </source>
</evidence>
<dbReference type="KEGG" id="gmw:113515729"/>
<accession>A0A6J3BXP5</accession>
<keyword evidence="1" id="KW-0472">Membrane</keyword>
<feature type="signal peptide" evidence="2">
    <location>
        <begin position="1"/>
        <end position="28"/>
    </location>
</feature>
<protein>
    <submittedName>
        <fullName evidence="4">Uncharacterized protein LOC113515729 isoform X1</fullName>
    </submittedName>
</protein>
<keyword evidence="2" id="KW-0732">Signal</keyword>
<dbReference type="InParanoid" id="A0A6J3BXP5"/>